<feature type="domain" description="Inverse autotransporter beta-domain" evidence="3">
    <location>
        <begin position="108"/>
        <end position="260"/>
    </location>
</feature>
<dbReference type="RefSeq" id="WP_092046837.1">
    <property type="nucleotide sequence ID" value="NZ_FOQD01000001.1"/>
</dbReference>
<evidence type="ECO:0000256" key="1">
    <source>
        <dbReference type="SAM" id="MobiDB-lite"/>
    </source>
</evidence>
<dbReference type="AlphaFoldDB" id="A0A1I3AW42"/>
<dbReference type="InterPro" id="IPR038177">
    <property type="entry name" value="IAT_beta_sf"/>
</dbReference>
<dbReference type="SUPFAM" id="SSF51126">
    <property type="entry name" value="Pectin lyase-like"/>
    <property type="match status" value="1"/>
</dbReference>
<dbReference type="InterPro" id="IPR024519">
    <property type="entry name" value="IAT_beta"/>
</dbReference>
<feature type="compositionally biased region" description="Polar residues" evidence="1">
    <location>
        <begin position="60"/>
        <end position="69"/>
    </location>
</feature>
<dbReference type="Gene3D" id="2.160.20.10">
    <property type="entry name" value="Single-stranded right-handed beta-helix, Pectin lyase-like"/>
    <property type="match status" value="1"/>
</dbReference>
<proteinExistence type="predicted"/>
<dbReference type="Pfam" id="PF11924">
    <property type="entry name" value="IAT_beta"/>
    <property type="match status" value="1"/>
</dbReference>
<dbReference type="SMART" id="SM00710">
    <property type="entry name" value="PbH1"/>
    <property type="match status" value="7"/>
</dbReference>
<accession>A0A1I3AW42</accession>
<sequence>MPRPSHTLPVSFVTRAANLRTWCLLLAALLAFPCGTAVRAEDESGALSFPETEDEPEPTASYSGKSAGSGQKAKQPDKMSGIDGRIGFIGLPTFGRDDSIVPIELFPYLQMDKQILFGDFRGFIGTNGKVGGNAGVGFRFIEPNDIALFGVNGFYDADNSTGKTFQQLSVGWEARTRMLGAFGNVYIPVGKTDQVISSYNFNERFDNHSILFDVSSLTGQSMSGMDLNFQAFLPGDFAQAHQIQATAGWYSFQATNVDSINGYKMQLQGNIVPALTMLTMLTHDKTFGTNFSIGGFFRFGTRELPDIDLNGQLRRFVDRNYNVIVSQKREIQSGLEAINPLTGNAYVVQHVGANGGAGTGTEADPYTSVGDAQNAPGGADIIFVEQGTTLNESIVLANGQSLFGEGANVTVNDSRYGAIRLPGAASTGATPIITAPGDGVTMANNTRLAGFMIQDTIGRGIVANNVNKFKIEDVTIEDAGAEGIWVSDSKAGTISDVTINGGASDGIAIIGIDDVLTLNDIYINGVAGNGVNIGGGHGSIYFHDDLIVQNAGQAAFAVSNLETLVVVDDKGTPAVADDVTTTTTGLVSVDKLVVRNTTGGKGISLDHNEGIIGFSAVDIETANASSVYVRDTENMQILNGYLTSTNAAAADIDGSGINIALTKLQATGGQNGLRFVDTTGQFTVYGTGDLGTGGKIMSTNTAIYMEDGPGVALQTVDFASNGTVAYVNGGDSLIITGSNITQTANTIIDATNLTMLQVYDSQFTNNALSSGTGILFQANTTGSYTASVTNNTVVDAKGTFFKTQTLAGGEGASLAYSFQSNEIALGSANGVAASVDWTGPLTAYMISNKITGSLGNQTALRLHTGSSTSQAQALITQNTITLAGDSSTGVDIDMGSTSTLYVTSNAITFNGLNGTGVRSTLRKAGGMNVSGNIIIDNLGGATGILFDSVEHLSTLVLNSNSIDLSHASTFVDRGIVLSAISNADANVTSPFVTFVSTASNTVQGATTSYTLPATGARGTLLINNISVQ</sequence>
<evidence type="ECO:0000313" key="4">
    <source>
        <dbReference type="EMBL" id="SFH54315.1"/>
    </source>
</evidence>
<dbReference type="Proteomes" id="UP000199518">
    <property type="component" value="Unassembled WGS sequence"/>
</dbReference>
<evidence type="ECO:0000256" key="2">
    <source>
        <dbReference type="SAM" id="SignalP"/>
    </source>
</evidence>
<feature type="chain" id="PRO_5011716132" evidence="2">
    <location>
        <begin position="40"/>
        <end position="1028"/>
    </location>
</feature>
<evidence type="ECO:0000259" key="3">
    <source>
        <dbReference type="Pfam" id="PF11924"/>
    </source>
</evidence>
<protein>
    <submittedName>
        <fullName evidence="4">Right handed beta helix region</fullName>
    </submittedName>
</protein>
<dbReference type="InterPro" id="IPR006626">
    <property type="entry name" value="PbH1"/>
</dbReference>
<keyword evidence="5" id="KW-1185">Reference proteome</keyword>
<dbReference type="InterPro" id="IPR012334">
    <property type="entry name" value="Pectin_lyas_fold"/>
</dbReference>
<dbReference type="InterPro" id="IPR011050">
    <property type="entry name" value="Pectin_lyase_fold/virulence"/>
</dbReference>
<organism evidence="4 5">
    <name type="scientific">Planctomicrobium piriforme</name>
    <dbReference type="NCBI Taxonomy" id="1576369"/>
    <lineage>
        <taxon>Bacteria</taxon>
        <taxon>Pseudomonadati</taxon>
        <taxon>Planctomycetota</taxon>
        <taxon>Planctomycetia</taxon>
        <taxon>Planctomycetales</taxon>
        <taxon>Planctomycetaceae</taxon>
        <taxon>Planctomicrobium</taxon>
    </lineage>
</organism>
<feature type="signal peptide" evidence="2">
    <location>
        <begin position="1"/>
        <end position="39"/>
    </location>
</feature>
<reference evidence="5" key="1">
    <citation type="submission" date="2016-10" db="EMBL/GenBank/DDBJ databases">
        <authorList>
            <person name="Varghese N."/>
            <person name="Submissions S."/>
        </authorList>
    </citation>
    <scope>NUCLEOTIDE SEQUENCE [LARGE SCALE GENOMIC DNA]</scope>
    <source>
        <strain evidence="5">DSM 26348</strain>
    </source>
</reference>
<name>A0A1I3AW42_9PLAN</name>
<evidence type="ECO:0000313" key="5">
    <source>
        <dbReference type="Proteomes" id="UP000199518"/>
    </source>
</evidence>
<dbReference type="Gene3D" id="2.40.160.160">
    <property type="entry name" value="Inverse autotransporter, beta-domain"/>
    <property type="match status" value="1"/>
</dbReference>
<dbReference type="EMBL" id="FOQD01000001">
    <property type="protein sequence ID" value="SFH54315.1"/>
    <property type="molecule type" value="Genomic_DNA"/>
</dbReference>
<gene>
    <name evidence="4" type="ORF">SAMN05421753_10191</name>
</gene>
<dbReference type="STRING" id="1576369.SAMN05421753_10191"/>
<dbReference type="OrthoDB" id="245699at2"/>
<feature type="region of interest" description="Disordered" evidence="1">
    <location>
        <begin position="45"/>
        <end position="79"/>
    </location>
</feature>
<keyword evidence="2" id="KW-0732">Signal</keyword>